<dbReference type="PANTHER" id="PTHR43581:SF4">
    <property type="entry name" value="ATP_GTP PHOSPHATASE"/>
    <property type="match status" value="1"/>
</dbReference>
<accession>A0A8J2Y660</accession>
<organism evidence="3 4">
    <name type="scientific">Aquisalinus flavus</name>
    <dbReference type="NCBI Taxonomy" id="1526572"/>
    <lineage>
        <taxon>Bacteria</taxon>
        <taxon>Pseudomonadati</taxon>
        <taxon>Pseudomonadota</taxon>
        <taxon>Alphaproteobacteria</taxon>
        <taxon>Parvularculales</taxon>
        <taxon>Parvularculaceae</taxon>
        <taxon>Aquisalinus</taxon>
    </lineage>
</organism>
<reference evidence="3" key="2">
    <citation type="submission" date="2020-09" db="EMBL/GenBank/DDBJ databases">
        <authorList>
            <person name="Sun Q."/>
            <person name="Zhou Y."/>
        </authorList>
    </citation>
    <scope>NUCLEOTIDE SEQUENCE</scope>
    <source>
        <strain evidence="3">CGMCC 1.12921</strain>
    </source>
</reference>
<evidence type="ECO:0000313" key="4">
    <source>
        <dbReference type="Proteomes" id="UP000613582"/>
    </source>
</evidence>
<dbReference type="Proteomes" id="UP000613582">
    <property type="component" value="Unassembled WGS sequence"/>
</dbReference>
<dbReference type="AlphaFoldDB" id="A0A8J2Y660"/>
<dbReference type="RefSeq" id="WP_188159659.1">
    <property type="nucleotide sequence ID" value="NZ_BMGH01000001.1"/>
</dbReference>
<evidence type="ECO:0008006" key="5">
    <source>
        <dbReference type="Google" id="ProtNLM"/>
    </source>
</evidence>
<reference evidence="3" key="1">
    <citation type="journal article" date="2014" name="Int. J. Syst. Evol. Microbiol.">
        <title>Complete genome sequence of Corynebacterium casei LMG S-19264T (=DSM 44701T), isolated from a smear-ripened cheese.</title>
        <authorList>
            <consortium name="US DOE Joint Genome Institute (JGI-PGF)"/>
            <person name="Walter F."/>
            <person name="Albersmeier A."/>
            <person name="Kalinowski J."/>
            <person name="Ruckert C."/>
        </authorList>
    </citation>
    <scope>NUCLEOTIDE SEQUENCE</scope>
    <source>
        <strain evidence="3">CGMCC 1.12921</strain>
    </source>
</reference>
<dbReference type="SUPFAM" id="SSF52540">
    <property type="entry name" value="P-loop containing nucleoside triphosphate hydrolases"/>
    <property type="match status" value="1"/>
</dbReference>
<dbReference type="InterPro" id="IPR051396">
    <property type="entry name" value="Bact_Antivir_Def_Nuclease"/>
</dbReference>
<evidence type="ECO:0000259" key="2">
    <source>
        <dbReference type="Pfam" id="PF13304"/>
    </source>
</evidence>
<dbReference type="InterPro" id="IPR003959">
    <property type="entry name" value="ATPase_AAA_core"/>
</dbReference>
<dbReference type="EMBL" id="BMGH01000001">
    <property type="protein sequence ID" value="GGC98586.1"/>
    <property type="molecule type" value="Genomic_DNA"/>
</dbReference>
<dbReference type="Pfam" id="PF13304">
    <property type="entry name" value="AAA_21"/>
    <property type="match status" value="1"/>
</dbReference>
<evidence type="ECO:0000259" key="1">
    <source>
        <dbReference type="Pfam" id="PF13175"/>
    </source>
</evidence>
<dbReference type="InterPro" id="IPR027417">
    <property type="entry name" value="P-loop_NTPase"/>
</dbReference>
<evidence type="ECO:0000313" key="3">
    <source>
        <dbReference type="EMBL" id="GGC98586.1"/>
    </source>
</evidence>
<dbReference type="InterPro" id="IPR041685">
    <property type="entry name" value="AAA_GajA/Old/RecF-like"/>
</dbReference>
<dbReference type="GO" id="GO:0005524">
    <property type="term" value="F:ATP binding"/>
    <property type="evidence" value="ECO:0007669"/>
    <property type="project" value="InterPro"/>
</dbReference>
<dbReference type="GO" id="GO:0016887">
    <property type="term" value="F:ATP hydrolysis activity"/>
    <property type="evidence" value="ECO:0007669"/>
    <property type="project" value="InterPro"/>
</dbReference>
<name>A0A8J2Y660_9PROT</name>
<protein>
    <recommendedName>
        <fullName evidence="5">AAA+ ATPase domain-containing protein</fullName>
    </recommendedName>
</protein>
<gene>
    <name evidence="3" type="ORF">GCM10011342_04410</name>
</gene>
<dbReference type="Pfam" id="PF13175">
    <property type="entry name" value="AAA_15"/>
    <property type="match status" value="1"/>
</dbReference>
<proteinExistence type="predicted"/>
<sequence length="550" mass="61674">MRLNKVSIYKFKNIESAEIELTDTTLLVGANNAGKSTVLQSVHFAAQCLRLAPEANKPGTISLSEIEYIPTNQYKSLGHGEQWGNQKNTPESKIVFQFSREQEGDVQFFEAEAVIKSARNEGISIAPKIPPELQPFFRGQDKVFSAYIPGIAGIPLSEDFISKRNVYKKVASGDSNVVLRNVLLLIDKFGKTEDLRSAIQTIYPDIEYDVSFDEEKNFHIEASIRGVGTQAKYPLESSGTGFLQVMQVLSYLVLFRPQVILIDEPESHLHPTLQTRLVRFLEKRVSEFDSRALITTHSPFVARGLSSDSKTVWLAKGKVRAASQSNDIRNALGWGALDRQILLCTEDAKVGHLQRIVNQDEGLADKVAIVPLSGVDRMGAGGIVRDLQKNLGANHKIMVHRDRDCLTDEEITEWSTDYEKYGFKTWAPQYTDIESCFLTEEIVCNALQLDVAAYEKAVSEIFEKNEDAFFETFKNKRREINRKYEKTGGSPSSEDLWSKWGLLSKVNGKSLLTEFRKWAEGEGHDISKLGKISDGVVAAPDLLTELRMLL</sequence>
<dbReference type="PANTHER" id="PTHR43581">
    <property type="entry name" value="ATP/GTP PHOSPHATASE"/>
    <property type="match status" value="1"/>
</dbReference>
<feature type="domain" description="Endonuclease GajA/Old nuclease/RecF-like AAA" evidence="1">
    <location>
        <begin position="1"/>
        <end position="42"/>
    </location>
</feature>
<comment type="caution">
    <text evidence="3">The sequence shown here is derived from an EMBL/GenBank/DDBJ whole genome shotgun (WGS) entry which is preliminary data.</text>
</comment>
<feature type="domain" description="ATPase AAA-type core" evidence="2">
    <location>
        <begin position="231"/>
        <end position="301"/>
    </location>
</feature>
<keyword evidence="4" id="KW-1185">Reference proteome</keyword>
<dbReference type="CDD" id="cd00267">
    <property type="entry name" value="ABC_ATPase"/>
    <property type="match status" value="1"/>
</dbReference>
<dbReference type="Gene3D" id="3.40.50.300">
    <property type="entry name" value="P-loop containing nucleotide triphosphate hydrolases"/>
    <property type="match status" value="1"/>
</dbReference>